<dbReference type="PANTHER" id="PTHR13887">
    <property type="entry name" value="GLUTATHIONE S-TRANSFERASE KAPPA"/>
    <property type="match status" value="1"/>
</dbReference>
<keyword evidence="3" id="KW-1185">Reference proteome</keyword>
<dbReference type="EMBL" id="CP007202">
    <property type="protein sequence ID" value="AJR03902.1"/>
    <property type="molecule type" value="Genomic_DNA"/>
</dbReference>
<dbReference type="PANTHER" id="PTHR13887:SF41">
    <property type="entry name" value="THIOREDOXIN SUPERFAMILY PROTEIN"/>
    <property type="match status" value="1"/>
</dbReference>
<dbReference type="CDD" id="cd03024">
    <property type="entry name" value="DsbA_FrnE"/>
    <property type="match status" value="1"/>
</dbReference>
<evidence type="ECO:0000313" key="3">
    <source>
        <dbReference type="Proteomes" id="UP000032229"/>
    </source>
</evidence>
<dbReference type="Proteomes" id="UP000032229">
    <property type="component" value="Chromosome"/>
</dbReference>
<dbReference type="InterPro" id="IPR001853">
    <property type="entry name" value="DSBA-like_thioredoxin_dom"/>
</dbReference>
<dbReference type="OrthoDB" id="9799122at2"/>
<dbReference type="SUPFAM" id="SSF52833">
    <property type="entry name" value="Thioredoxin-like"/>
    <property type="match status" value="1"/>
</dbReference>
<dbReference type="STRING" id="1454006.AW14_09965"/>
<sequence>MNISIWSDIRCPFCYIGKRKFEAALSKFPHKDAITFEWKSFELDPTLETNTNINAINHFIESKGVDADDASEMFNNVTEMASEVGLNFNLNNAVVANSLNAHRLLHFAKTLNRSNELKEALLKAHLEEGKNIDDLEVLIEIASTVGIDKNDAKTVLTSEQYTYDVRQDQMEARNLGINAVPFFVINNKYGISGAQPESVFAKNLEKIWEETNKSPLKMAEVSNDNTCDINGNCN</sequence>
<dbReference type="Pfam" id="PF01323">
    <property type="entry name" value="DSBA"/>
    <property type="match status" value="1"/>
</dbReference>
<reference evidence="2 3" key="1">
    <citation type="submission" date="2014-02" db="EMBL/GenBank/DDBJ databases">
        <authorList>
            <person name="Young C.-C."/>
            <person name="Hameed A."/>
            <person name="Huang H.-C."/>
            <person name="Shahina M."/>
        </authorList>
    </citation>
    <scope>NUCLEOTIDE SEQUENCE [LARGE SCALE GENOMIC DNA]</scope>
    <source>
        <strain evidence="2 3">CC-SAMT-1</strain>
    </source>
</reference>
<organism evidence="2 3">
    <name type="scientific">Siansivirga zeaxanthinifaciens CC-SAMT-1</name>
    <dbReference type="NCBI Taxonomy" id="1454006"/>
    <lineage>
        <taxon>Bacteria</taxon>
        <taxon>Pseudomonadati</taxon>
        <taxon>Bacteroidota</taxon>
        <taxon>Flavobacteriia</taxon>
        <taxon>Flavobacteriales</taxon>
        <taxon>Flavobacteriaceae</taxon>
        <taxon>Siansivirga</taxon>
    </lineage>
</organism>
<dbReference type="InterPro" id="IPR036249">
    <property type="entry name" value="Thioredoxin-like_sf"/>
</dbReference>
<evidence type="ECO:0000259" key="1">
    <source>
        <dbReference type="Pfam" id="PF01323"/>
    </source>
</evidence>
<protein>
    <submittedName>
        <fullName evidence="2">DSBA oxidoreductase</fullName>
    </submittedName>
</protein>
<gene>
    <name evidence="2" type="ORF">AW14_09965</name>
</gene>
<dbReference type="PATRIC" id="fig|1454006.5.peg.1975"/>
<dbReference type="HOGENOM" id="CLU_069253_0_2_10"/>
<name>A0A0C5WC73_9FLAO</name>
<dbReference type="RefSeq" id="WP_044638625.1">
    <property type="nucleotide sequence ID" value="NZ_CP007202.1"/>
</dbReference>
<evidence type="ECO:0000313" key="2">
    <source>
        <dbReference type="EMBL" id="AJR03902.1"/>
    </source>
</evidence>
<dbReference type="GO" id="GO:0016491">
    <property type="term" value="F:oxidoreductase activity"/>
    <property type="evidence" value="ECO:0007669"/>
    <property type="project" value="InterPro"/>
</dbReference>
<proteinExistence type="predicted"/>
<accession>A0A0C5WC73</accession>
<dbReference type="Gene3D" id="3.40.30.10">
    <property type="entry name" value="Glutaredoxin"/>
    <property type="match status" value="1"/>
</dbReference>
<feature type="domain" description="DSBA-like thioredoxin" evidence="1">
    <location>
        <begin position="3"/>
        <end position="204"/>
    </location>
</feature>
<dbReference type="KEGG" id="sze:AW14_09965"/>
<dbReference type="AlphaFoldDB" id="A0A0C5WC73"/>